<evidence type="ECO:0000313" key="2">
    <source>
        <dbReference type="Proteomes" id="UP000254454"/>
    </source>
</evidence>
<dbReference type="Proteomes" id="UP000254454">
    <property type="component" value="Unassembled WGS sequence"/>
</dbReference>
<organism evidence="1 2">
    <name type="scientific">Escherichia marmotae</name>
    <dbReference type="NCBI Taxonomy" id="1499973"/>
    <lineage>
        <taxon>Bacteria</taxon>
        <taxon>Pseudomonadati</taxon>
        <taxon>Pseudomonadota</taxon>
        <taxon>Gammaproteobacteria</taxon>
        <taxon>Enterobacterales</taxon>
        <taxon>Enterobacteriaceae</taxon>
        <taxon>Escherichia</taxon>
    </lineage>
</organism>
<name>A0A370V9W0_9ESCH</name>
<sequence length="60" mass="6678">MFVYAASGVRALMPDATLARLIRPTVRVQSTLISTQIARFCHHTVIFAIQANVIKMVVYS</sequence>
<protein>
    <submittedName>
        <fullName evidence="1">Uncharacterized protein</fullName>
    </submittedName>
</protein>
<proteinExistence type="predicted"/>
<evidence type="ECO:0000313" key="1">
    <source>
        <dbReference type="EMBL" id="RDR28154.1"/>
    </source>
</evidence>
<reference evidence="1 2" key="1">
    <citation type="submission" date="2018-06" db="EMBL/GenBank/DDBJ databases">
        <title>Recombination Drives Gene Content and Phenotype Evolution in Wild Type E. coli Strains.</title>
        <authorList>
            <person name="Field C.M."/>
            <person name="Silander O.K."/>
            <person name="Van Nimwegen E."/>
        </authorList>
    </citation>
    <scope>NUCLEOTIDE SEQUENCE [LARGE SCALE GENOMIC DNA]</scope>
    <source>
        <strain evidence="1 2">SC344</strain>
    </source>
</reference>
<accession>A0A370V9W0</accession>
<comment type="caution">
    <text evidence="1">The sequence shown here is derived from an EMBL/GenBank/DDBJ whole genome shotgun (WGS) entry which is preliminary data.</text>
</comment>
<dbReference type="EMBL" id="QONO01000061">
    <property type="protein sequence ID" value="RDR28154.1"/>
    <property type="molecule type" value="Genomic_DNA"/>
</dbReference>
<dbReference type="AlphaFoldDB" id="A0A370V9W0"/>
<gene>
    <name evidence="1" type="ORF">C4A13_04533</name>
</gene>